<dbReference type="EMBL" id="JBHFQA010000016">
    <property type="protein sequence ID" value="KAL2085997.1"/>
    <property type="molecule type" value="Genomic_DNA"/>
</dbReference>
<organism evidence="7 8">
    <name type="scientific">Coilia grayii</name>
    <name type="common">Gray's grenadier anchovy</name>
    <dbReference type="NCBI Taxonomy" id="363190"/>
    <lineage>
        <taxon>Eukaryota</taxon>
        <taxon>Metazoa</taxon>
        <taxon>Chordata</taxon>
        <taxon>Craniata</taxon>
        <taxon>Vertebrata</taxon>
        <taxon>Euteleostomi</taxon>
        <taxon>Actinopterygii</taxon>
        <taxon>Neopterygii</taxon>
        <taxon>Teleostei</taxon>
        <taxon>Clupei</taxon>
        <taxon>Clupeiformes</taxon>
        <taxon>Clupeoidei</taxon>
        <taxon>Engraulidae</taxon>
        <taxon>Coilinae</taxon>
        <taxon>Coilia</taxon>
    </lineage>
</organism>
<evidence type="ECO:0000256" key="5">
    <source>
        <dbReference type="ARBA" id="ARBA00023027"/>
    </source>
</evidence>
<comment type="caution">
    <text evidence="7">The sequence shown here is derived from an EMBL/GenBank/DDBJ whole genome shotgun (WGS) entry which is preliminary data.</text>
</comment>
<dbReference type="Pfam" id="PF02267">
    <property type="entry name" value="Rib_hydrolayse"/>
    <property type="match status" value="1"/>
</dbReference>
<reference evidence="7 8" key="1">
    <citation type="submission" date="2024-09" db="EMBL/GenBank/DDBJ databases">
        <title>A chromosome-level genome assembly of Gray's grenadier anchovy, Coilia grayii.</title>
        <authorList>
            <person name="Fu Z."/>
        </authorList>
    </citation>
    <scope>NUCLEOTIDE SEQUENCE [LARGE SCALE GENOMIC DNA]</scope>
    <source>
        <strain evidence="7">G4</strain>
        <tissue evidence="7">Muscle</tissue>
    </source>
</reference>
<keyword evidence="8" id="KW-1185">Reference proteome</keyword>
<dbReference type="Gene3D" id="1.20.82.10">
    <property type="entry name" value="ADP Ribosyl Cyclase, Chain A, domain 1"/>
    <property type="match status" value="2"/>
</dbReference>
<keyword evidence="4" id="KW-0378">Hydrolase</keyword>
<evidence type="ECO:0000256" key="4">
    <source>
        <dbReference type="ARBA" id="ARBA00022801"/>
    </source>
</evidence>
<proteinExistence type="inferred from homology"/>
<dbReference type="PANTHER" id="PTHR10912">
    <property type="entry name" value="ADP-RIBOSYL CYCLASE"/>
    <property type="match status" value="1"/>
</dbReference>
<keyword evidence="3" id="KW-0808">Transferase</keyword>
<evidence type="ECO:0000313" key="7">
    <source>
        <dbReference type="EMBL" id="KAL2085997.1"/>
    </source>
</evidence>
<dbReference type="SUPFAM" id="SSF52309">
    <property type="entry name" value="N-(deoxy)ribosyltransferase-like"/>
    <property type="match status" value="1"/>
</dbReference>
<dbReference type="AlphaFoldDB" id="A0ABD1JFR6"/>
<sequence>MQAFVGRDPCDVPPEAYDSLMDTAPRNPACNRTLFWSKTKDIVHAFTEKRNCYLTLEDTALGSILDGLIWCGKNDSQETLTTACPGWSDCVNNPVRSFWKRASVAVSAFCPY</sequence>
<dbReference type="GO" id="GO:0061809">
    <property type="term" value="F:NAD+ nucleosidase activity, cyclic ADP-ribose generating"/>
    <property type="evidence" value="ECO:0007669"/>
    <property type="project" value="UniProtKB-EC"/>
</dbReference>
<evidence type="ECO:0000256" key="3">
    <source>
        <dbReference type="ARBA" id="ARBA00022679"/>
    </source>
</evidence>
<keyword evidence="5" id="KW-0520">NAD</keyword>
<dbReference type="GO" id="GO:0016020">
    <property type="term" value="C:membrane"/>
    <property type="evidence" value="ECO:0007669"/>
    <property type="project" value="UniProtKB-ARBA"/>
</dbReference>
<gene>
    <name evidence="7" type="ORF">ACEWY4_019317</name>
</gene>
<dbReference type="GO" id="GO:0016740">
    <property type="term" value="F:transferase activity"/>
    <property type="evidence" value="ECO:0007669"/>
    <property type="project" value="UniProtKB-KW"/>
</dbReference>
<evidence type="ECO:0000256" key="6">
    <source>
        <dbReference type="ARBA" id="ARBA00023157"/>
    </source>
</evidence>
<comment type="similarity">
    <text evidence="1">Belongs to the ADP-ribosyl cyclase family.</text>
</comment>
<dbReference type="PANTHER" id="PTHR10912:SF9">
    <property type="entry name" value="ADP-RIBOSYL CYCLASE_CYCLIC ADP-RIBOSE HYDROLASE"/>
    <property type="match status" value="1"/>
</dbReference>
<dbReference type="InterPro" id="IPR003193">
    <property type="entry name" value="ADP-ribosyl_cyclase"/>
</dbReference>
<name>A0ABD1JFR6_9TELE</name>
<accession>A0ABD1JFR6</accession>
<evidence type="ECO:0000256" key="2">
    <source>
        <dbReference type="ARBA" id="ARBA00011982"/>
    </source>
</evidence>
<dbReference type="Proteomes" id="UP001591681">
    <property type="component" value="Unassembled WGS sequence"/>
</dbReference>
<protein>
    <recommendedName>
        <fullName evidence="2">ADP-ribosyl cyclase/cyclic ADP-ribose hydrolase</fullName>
        <ecNumber evidence="2">3.2.2.6</ecNumber>
    </recommendedName>
</protein>
<evidence type="ECO:0000313" key="8">
    <source>
        <dbReference type="Proteomes" id="UP001591681"/>
    </source>
</evidence>
<dbReference type="EC" id="3.2.2.6" evidence="2"/>
<evidence type="ECO:0000256" key="1">
    <source>
        <dbReference type="ARBA" id="ARBA00005406"/>
    </source>
</evidence>
<keyword evidence="6" id="KW-1015">Disulfide bond</keyword>